<name>A0A1H8D2Q2_9BACT</name>
<proteinExistence type="predicted"/>
<dbReference type="STRING" id="573321.SAMN04488505_107283"/>
<dbReference type="Proteomes" id="UP000198984">
    <property type="component" value="Unassembled WGS sequence"/>
</dbReference>
<gene>
    <name evidence="3" type="ORF">SAMN04488505_107283</name>
</gene>
<dbReference type="OrthoDB" id="679968at2"/>
<reference evidence="3 4" key="1">
    <citation type="submission" date="2016-10" db="EMBL/GenBank/DDBJ databases">
        <authorList>
            <person name="de Groot N.N."/>
        </authorList>
    </citation>
    <scope>NUCLEOTIDE SEQUENCE [LARGE SCALE GENOMIC DNA]</scope>
    <source>
        <strain evidence="3 4">DSM 21039</strain>
    </source>
</reference>
<evidence type="ECO:0000313" key="4">
    <source>
        <dbReference type="Proteomes" id="UP000198984"/>
    </source>
</evidence>
<feature type="compositionally biased region" description="Low complexity" evidence="1">
    <location>
        <begin position="63"/>
        <end position="79"/>
    </location>
</feature>
<dbReference type="AlphaFoldDB" id="A0A1H8D2Q2"/>
<dbReference type="RefSeq" id="WP_089918365.1">
    <property type="nucleotide sequence ID" value="NZ_FOBB01000007.1"/>
</dbReference>
<keyword evidence="4" id="KW-1185">Reference proteome</keyword>
<evidence type="ECO:0000256" key="1">
    <source>
        <dbReference type="SAM" id="MobiDB-lite"/>
    </source>
</evidence>
<accession>A0A1H8D2Q2</accession>
<feature type="compositionally biased region" description="Polar residues" evidence="1">
    <location>
        <begin position="52"/>
        <end position="62"/>
    </location>
</feature>
<feature type="region of interest" description="Disordered" evidence="1">
    <location>
        <begin position="39"/>
        <end position="94"/>
    </location>
</feature>
<feature type="chain" id="PRO_5011640003" evidence="2">
    <location>
        <begin position="21"/>
        <end position="115"/>
    </location>
</feature>
<evidence type="ECO:0000256" key="2">
    <source>
        <dbReference type="SAM" id="SignalP"/>
    </source>
</evidence>
<organism evidence="3 4">
    <name type="scientific">Chitinophaga rupis</name>
    <dbReference type="NCBI Taxonomy" id="573321"/>
    <lineage>
        <taxon>Bacteria</taxon>
        <taxon>Pseudomonadati</taxon>
        <taxon>Bacteroidota</taxon>
        <taxon>Chitinophagia</taxon>
        <taxon>Chitinophagales</taxon>
        <taxon>Chitinophagaceae</taxon>
        <taxon>Chitinophaga</taxon>
    </lineage>
</organism>
<evidence type="ECO:0000313" key="3">
    <source>
        <dbReference type="EMBL" id="SEN00777.1"/>
    </source>
</evidence>
<sequence>MKALYLVLFMITAATVTAHAQERTRDQLFPDFQKDIAKQHTAAATTADPRKTATSTRSLLFTNYQQPRSNNSSSQLSRRPVSANGKPQPSEISAAEAFRAIKPVKIEKTPIQQQQ</sequence>
<protein>
    <submittedName>
        <fullName evidence="3">Uncharacterized protein</fullName>
    </submittedName>
</protein>
<dbReference type="EMBL" id="FOBB01000007">
    <property type="protein sequence ID" value="SEN00777.1"/>
    <property type="molecule type" value="Genomic_DNA"/>
</dbReference>
<feature type="signal peptide" evidence="2">
    <location>
        <begin position="1"/>
        <end position="20"/>
    </location>
</feature>
<keyword evidence="2" id="KW-0732">Signal</keyword>